<dbReference type="InterPro" id="IPR037923">
    <property type="entry name" value="HTH-like"/>
</dbReference>
<dbReference type="RefSeq" id="WP_111000202.1">
    <property type="nucleotide sequence ID" value="NZ_QKTW01000022.1"/>
</dbReference>
<name>A0A2W2A986_9BACT</name>
<evidence type="ECO:0000256" key="1">
    <source>
        <dbReference type="ARBA" id="ARBA00023015"/>
    </source>
</evidence>
<proteinExistence type="predicted"/>
<dbReference type="AlphaFoldDB" id="A0A2W2A986"/>
<dbReference type="PANTHER" id="PTHR43280:SF32">
    <property type="entry name" value="TRANSCRIPTIONAL REGULATORY PROTEIN"/>
    <property type="match status" value="1"/>
</dbReference>
<dbReference type="SMART" id="SM00342">
    <property type="entry name" value="HTH_ARAC"/>
    <property type="match status" value="1"/>
</dbReference>
<organism evidence="5 6">
    <name type="scientific">Taibaiella soli</name>
    <dbReference type="NCBI Taxonomy" id="1649169"/>
    <lineage>
        <taxon>Bacteria</taxon>
        <taxon>Pseudomonadati</taxon>
        <taxon>Bacteroidota</taxon>
        <taxon>Chitinophagia</taxon>
        <taxon>Chitinophagales</taxon>
        <taxon>Chitinophagaceae</taxon>
        <taxon>Taibaiella</taxon>
    </lineage>
</organism>
<sequence>MKTEAIIPVFDARSNSGNTDFIISSNLCDEVVMHLDEPHRHANYTIDLLVSGEIMHQLDFVKYPVQAPAILLISPEQVHVHDTDKMHEVISISFSKDYIMHETEGMLACWECMFDSGSVEVTREQMDELVTYAKLMFKEYASKKPKKEAIIRSLLSAFIICCARTLRNDHENVRFDATQNNMVRTFRGLVDMHFAEKTQVMHYAEMLFVTPGHLNDTIKAITGKTAKQLIDAKRIMEAKRLLFWGKHSVKEIAWELNFEDDAYFNRFFKKHTGSTPAHFQRGILNKYN</sequence>
<protein>
    <recommendedName>
        <fullName evidence="4">HTH araC/xylS-type domain-containing protein</fullName>
    </recommendedName>
</protein>
<dbReference type="PROSITE" id="PS01124">
    <property type="entry name" value="HTH_ARAC_FAMILY_2"/>
    <property type="match status" value="1"/>
</dbReference>
<evidence type="ECO:0000313" key="5">
    <source>
        <dbReference type="EMBL" id="PZF71831.1"/>
    </source>
</evidence>
<reference evidence="5 6" key="1">
    <citation type="submission" date="2018-06" db="EMBL/GenBank/DDBJ databases">
        <title>Mucibacter soli gen. nov., sp. nov., a new member of the family Chitinophagaceae producing mucin.</title>
        <authorList>
            <person name="Kim M.-K."/>
            <person name="Park S."/>
            <person name="Kim T.-S."/>
            <person name="Joung Y."/>
            <person name="Han J.-H."/>
            <person name="Kim S.B."/>
        </authorList>
    </citation>
    <scope>NUCLEOTIDE SEQUENCE [LARGE SCALE GENOMIC DNA]</scope>
    <source>
        <strain evidence="5 6">R1-15</strain>
    </source>
</reference>
<dbReference type="PANTHER" id="PTHR43280">
    <property type="entry name" value="ARAC-FAMILY TRANSCRIPTIONAL REGULATOR"/>
    <property type="match status" value="1"/>
</dbReference>
<dbReference type="GO" id="GO:0003700">
    <property type="term" value="F:DNA-binding transcription factor activity"/>
    <property type="evidence" value="ECO:0007669"/>
    <property type="project" value="InterPro"/>
</dbReference>
<dbReference type="PROSITE" id="PS00041">
    <property type="entry name" value="HTH_ARAC_FAMILY_1"/>
    <property type="match status" value="1"/>
</dbReference>
<comment type="caution">
    <text evidence="5">The sequence shown here is derived from an EMBL/GenBank/DDBJ whole genome shotgun (WGS) entry which is preliminary data.</text>
</comment>
<accession>A0A2W2A986</accession>
<keyword evidence="2" id="KW-0238">DNA-binding</keyword>
<dbReference type="Proteomes" id="UP000248745">
    <property type="component" value="Unassembled WGS sequence"/>
</dbReference>
<dbReference type="EMBL" id="QKTW01000022">
    <property type="protein sequence ID" value="PZF71831.1"/>
    <property type="molecule type" value="Genomic_DNA"/>
</dbReference>
<evidence type="ECO:0000256" key="2">
    <source>
        <dbReference type="ARBA" id="ARBA00023125"/>
    </source>
</evidence>
<dbReference type="OrthoDB" id="2585681at2"/>
<dbReference type="InterPro" id="IPR009057">
    <property type="entry name" value="Homeodomain-like_sf"/>
</dbReference>
<keyword evidence="1" id="KW-0805">Transcription regulation</keyword>
<keyword evidence="6" id="KW-1185">Reference proteome</keyword>
<dbReference type="InterPro" id="IPR018062">
    <property type="entry name" value="HTH_AraC-typ_CS"/>
</dbReference>
<gene>
    <name evidence="5" type="ORF">DN068_17365</name>
</gene>
<dbReference type="Pfam" id="PF12833">
    <property type="entry name" value="HTH_18"/>
    <property type="match status" value="1"/>
</dbReference>
<dbReference type="SUPFAM" id="SSF51215">
    <property type="entry name" value="Regulatory protein AraC"/>
    <property type="match status" value="1"/>
</dbReference>
<feature type="domain" description="HTH araC/xylS-type" evidence="4">
    <location>
        <begin position="184"/>
        <end position="282"/>
    </location>
</feature>
<evidence type="ECO:0000313" key="6">
    <source>
        <dbReference type="Proteomes" id="UP000248745"/>
    </source>
</evidence>
<evidence type="ECO:0000256" key="3">
    <source>
        <dbReference type="ARBA" id="ARBA00023163"/>
    </source>
</evidence>
<dbReference type="InterPro" id="IPR018060">
    <property type="entry name" value="HTH_AraC"/>
</dbReference>
<evidence type="ECO:0000259" key="4">
    <source>
        <dbReference type="PROSITE" id="PS01124"/>
    </source>
</evidence>
<dbReference type="SUPFAM" id="SSF46689">
    <property type="entry name" value="Homeodomain-like"/>
    <property type="match status" value="1"/>
</dbReference>
<dbReference type="GO" id="GO:0043565">
    <property type="term" value="F:sequence-specific DNA binding"/>
    <property type="evidence" value="ECO:0007669"/>
    <property type="project" value="InterPro"/>
</dbReference>
<keyword evidence="3" id="KW-0804">Transcription</keyword>
<dbReference type="Gene3D" id="1.10.10.60">
    <property type="entry name" value="Homeodomain-like"/>
    <property type="match status" value="1"/>
</dbReference>